<feature type="region of interest" description="Disordered" evidence="1">
    <location>
        <begin position="1"/>
        <end position="20"/>
    </location>
</feature>
<evidence type="ECO:0000313" key="2">
    <source>
        <dbReference type="EMBL" id="KPN44556.1"/>
    </source>
</evidence>
<accession>A0A837PBU7</accession>
<dbReference type="Proteomes" id="UP000050511">
    <property type="component" value="Unassembled WGS sequence"/>
</dbReference>
<gene>
    <name evidence="2" type="ORF">WJL_0071</name>
</gene>
<reference evidence="2 3" key="1">
    <citation type="submission" date="2015-10" db="EMBL/GenBank/DDBJ databases">
        <title>Resequencing of Lactobacillus plantarum WJL strain genome.</title>
        <authorList>
            <person name="Martino M.E."/>
        </authorList>
    </citation>
    <scope>NUCLEOTIDE SEQUENCE [LARGE SCALE GENOMIC DNA]</scope>
    <source>
        <strain evidence="2 3">WJL</strain>
    </source>
</reference>
<dbReference type="EMBL" id="LKLZ01000002">
    <property type="protein sequence ID" value="KPN44556.1"/>
    <property type="molecule type" value="Genomic_DNA"/>
</dbReference>
<name>A0A837PBU7_LACPN</name>
<proteinExistence type="predicted"/>
<protein>
    <submittedName>
        <fullName evidence="2">Uncharacterized protein</fullName>
    </submittedName>
</protein>
<organism evidence="2 3">
    <name type="scientific">Lactiplantibacillus plantarum WJL</name>
    <dbReference type="NCBI Taxonomy" id="1350466"/>
    <lineage>
        <taxon>Bacteria</taxon>
        <taxon>Bacillati</taxon>
        <taxon>Bacillota</taxon>
        <taxon>Bacilli</taxon>
        <taxon>Lactobacillales</taxon>
        <taxon>Lactobacillaceae</taxon>
        <taxon>Lactiplantibacillus</taxon>
    </lineage>
</organism>
<comment type="caution">
    <text evidence="2">The sequence shown here is derived from an EMBL/GenBank/DDBJ whole genome shotgun (WGS) entry which is preliminary data.</text>
</comment>
<evidence type="ECO:0000313" key="3">
    <source>
        <dbReference type="Proteomes" id="UP000050511"/>
    </source>
</evidence>
<dbReference type="AlphaFoldDB" id="A0A837PBU7"/>
<sequence>MASEAQIRANRAYEKRHPEATAYKRACNMAMRFVNPVGKLAAAVATIDTESRKQDLEELQDRVTAALAALDAEEKQPGK</sequence>
<evidence type="ECO:0000256" key="1">
    <source>
        <dbReference type="SAM" id="MobiDB-lite"/>
    </source>
</evidence>
<dbReference type="RefSeq" id="WP_022638635.1">
    <property type="nucleotide sequence ID" value="NZ_AUTE01000043.1"/>
</dbReference>